<comment type="caution">
    <text evidence="2">The sequence shown here is derived from an EMBL/GenBank/DDBJ whole genome shotgun (WGS) entry which is preliminary data.</text>
</comment>
<name>A0A9X1QNV2_9SPHN</name>
<sequence length="139" mass="14930">MKLRISTWFLLGGMATAMSISPLPAKESPSPEATQKIAHALKGRTRGEPVPCIANLRGRAQMNVIDDTTILFREGDTVYVQKPKGGCPSLGNSRYALVKRQVGSTRYCEGDIGEVVDPVSGIFAGSCIFGPFVPYRKAG</sequence>
<dbReference type="EMBL" id="JAKFGM010000002">
    <property type="protein sequence ID" value="MCF2514759.1"/>
    <property type="molecule type" value="Genomic_DNA"/>
</dbReference>
<reference evidence="2" key="1">
    <citation type="submission" date="2022-01" db="EMBL/GenBank/DDBJ databases">
        <authorList>
            <person name="Jo J.-H."/>
            <person name="Im W.-T."/>
        </authorList>
    </citation>
    <scope>NUCLEOTIDE SEQUENCE</scope>
    <source>
        <strain evidence="2">G124</strain>
    </source>
</reference>
<keyword evidence="3" id="KW-1185">Reference proteome</keyword>
<feature type="signal peptide" evidence="1">
    <location>
        <begin position="1"/>
        <end position="25"/>
    </location>
</feature>
<dbReference type="AlphaFoldDB" id="A0A9X1QNV2"/>
<evidence type="ECO:0000313" key="3">
    <source>
        <dbReference type="Proteomes" id="UP001139410"/>
    </source>
</evidence>
<proteinExistence type="predicted"/>
<protein>
    <submittedName>
        <fullName evidence="2">Uncharacterized protein</fullName>
    </submittedName>
</protein>
<organism evidence="2 3">
    <name type="scientific">Sphingomonas cremea</name>
    <dbReference type="NCBI Taxonomy" id="2904799"/>
    <lineage>
        <taxon>Bacteria</taxon>
        <taxon>Pseudomonadati</taxon>
        <taxon>Pseudomonadota</taxon>
        <taxon>Alphaproteobacteria</taxon>
        <taxon>Sphingomonadales</taxon>
        <taxon>Sphingomonadaceae</taxon>
        <taxon>Sphingomonas</taxon>
    </lineage>
</organism>
<accession>A0A9X1QNV2</accession>
<gene>
    <name evidence="2" type="ORF">LVY65_06750</name>
</gene>
<keyword evidence="1" id="KW-0732">Signal</keyword>
<evidence type="ECO:0000256" key="1">
    <source>
        <dbReference type="SAM" id="SignalP"/>
    </source>
</evidence>
<evidence type="ECO:0000313" key="2">
    <source>
        <dbReference type="EMBL" id="MCF2514759.1"/>
    </source>
</evidence>
<feature type="chain" id="PRO_5040813898" evidence="1">
    <location>
        <begin position="26"/>
        <end position="139"/>
    </location>
</feature>
<dbReference type="RefSeq" id="WP_235067259.1">
    <property type="nucleotide sequence ID" value="NZ_JAKFGM010000002.1"/>
</dbReference>
<dbReference type="Proteomes" id="UP001139410">
    <property type="component" value="Unassembled WGS sequence"/>
</dbReference>